<reference evidence="5" key="1">
    <citation type="journal article" date="2020" name="Stud. Mycol.">
        <title>101 Dothideomycetes genomes: a test case for predicting lifestyles and emergence of pathogens.</title>
        <authorList>
            <person name="Haridas S."/>
            <person name="Albert R."/>
            <person name="Binder M."/>
            <person name="Bloem J."/>
            <person name="Labutti K."/>
            <person name="Salamov A."/>
            <person name="Andreopoulos B."/>
            <person name="Baker S."/>
            <person name="Barry K."/>
            <person name="Bills G."/>
            <person name="Bluhm B."/>
            <person name="Cannon C."/>
            <person name="Castanera R."/>
            <person name="Culley D."/>
            <person name="Daum C."/>
            <person name="Ezra D."/>
            <person name="Gonzalez J."/>
            <person name="Henrissat B."/>
            <person name="Kuo A."/>
            <person name="Liang C."/>
            <person name="Lipzen A."/>
            <person name="Lutzoni F."/>
            <person name="Magnuson J."/>
            <person name="Mondo S."/>
            <person name="Nolan M."/>
            <person name="Ohm R."/>
            <person name="Pangilinan J."/>
            <person name="Park H.-J."/>
            <person name="Ramirez L."/>
            <person name="Alfaro M."/>
            <person name="Sun H."/>
            <person name="Tritt A."/>
            <person name="Yoshinaga Y."/>
            <person name="Zwiers L.-H."/>
            <person name="Turgeon B."/>
            <person name="Goodwin S."/>
            <person name="Spatafora J."/>
            <person name="Crous P."/>
            <person name="Grigoriev I."/>
        </authorList>
    </citation>
    <scope>NUCLEOTIDE SEQUENCE</scope>
    <source>
        <strain evidence="5">CBS 690.94</strain>
    </source>
</reference>
<dbReference type="Pfam" id="PF04179">
    <property type="entry name" value="Init_tRNA_PT"/>
    <property type="match status" value="1"/>
</dbReference>
<keyword evidence="6" id="KW-1185">Reference proteome</keyword>
<dbReference type="EMBL" id="MU001498">
    <property type="protein sequence ID" value="KAF2446539.1"/>
    <property type="molecule type" value="Genomic_DNA"/>
</dbReference>
<dbReference type="AlphaFoldDB" id="A0A9P4UCB3"/>
<evidence type="ECO:0000256" key="1">
    <source>
        <dbReference type="SAM" id="MobiDB-lite"/>
    </source>
</evidence>
<evidence type="ECO:0000259" key="3">
    <source>
        <dbReference type="Pfam" id="PF17184"/>
    </source>
</evidence>
<dbReference type="InterPro" id="IPR007306">
    <property type="entry name" value="Rit1"/>
</dbReference>
<dbReference type="InterPro" id="IPR045632">
    <property type="entry name" value="DUF6314"/>
</dbReference>
<dbReference type="OrthoDB" id="45256at2759"/>
<sequence length="657" mass="72357">MSRPLTESDLIFPTQSLSISSTLNSLKRSALSTHNRLSSIQFDADFVSSISEAYGLPLVANERCGSWYIPPARKAESVYFKSTDGHTNEWKFSVRRLNLQLLDLVGRDGGCVIVDSTRRGKSMPDALSKTVPVWCCVMNRALFSEEGVHELHTAPQAVSGSEHAQIERRIDGFVRDFLDICKPDVEALRSKIRKPMRPIWVTQTSSIPDAPPSFPEFHPIVLCTASRRVNGAEGSEGGYIQGAADDHEAWSQGLTPTLFWSHRDQLLTTNEEDLPDLIKRLVEEETASDAAPILIKPTSTLYISTAQNLNPASFDVVISCGPEPLPGLITKSKTRYLHLQCQTGKLGSRDLRTQLKRLPILETWLPPGTSDQKILICDSTGKDLAVGTALAILCMYADASGALTFLPHTHAKIDKKVIKQRLAWLTTTHPTLNPPRATLQSVNAWLMPNPSASAAHASPSPPRTPPQPAPPGRPTAASLFTALHAHSPWSFTRTLSSALPSHPSGTVTGTATFTPLPSSRPALLYTEEGEFATTTGLKFTTRMKYVYVLRGELDNNAERVLDEEWLAVHFFSESGEEGGGDGVGALFVEMDMVGMEVVDEIASVKNREQHLCGRDLYAAVWEVPVVSEGVGMRWWKVRYDVQGPKKEYVSETRYTRM</sequence>
<gene>
    <name evidence="5" type="ORF">P171DRAFT_430672</name>
</gene>
<feature type="region of interest" description="Disordered" evidence="1">
    <location>
        <begin position="450"/>
        <end position="476"/>
    </location>
</feature>
<protein>
    <recommendedName>
        <fullName evidence="7">Initiator tRNA phosphoribosyl transferase</fullName>
    </recommendedName>
</protein>
<dbReference type="Pfam" id="PF17184">
    <property type="entry name" value="Rit1_C"/>
    <property type="match status" value="1"/>
</dbReference>
<dbReference type="Pfam" id="PF19834">
    <property type="entry name" value="DUF6314"/>
    <property type="match status" value="1"/>
</dbReference>
<proteinExistence type="predicted"/>
<evidence type="ECO:0000259" key="4">
    <source>
        <dbReference type="Pfam" id="PF19834"/>
    </source>
</evidence>
<feature type="domain" description="Rit1 N-terminal" evidence="3">
    <location>
        <begin position="26"/>
        <end position="283"/>
    </location>
</feature>
<feature type="domain" description="DUF6314" evidence="4">
    <location>
        <begin position="488"/>
        <end position="656"/>
    </location>
</feature>
<evidence type="ECO:0008006" key="7">
    <source>
        <dbReference type="Google" id="ProtNLM"/>
    </source>
</evidence>
<dbReference type="GO" id="GO:0043399">
    <property type="term" value="F:tRNA adenosine(64)-2'-O-ribosylphosphate transferase activity"/>
    <property type="evidence" value="ECO:0007669"/>
    <property type="project" value="InterPro"/>
</dbReference>
<comment type="caution">
    <text evidence="5">The sequence shown here is derived from an EMBL/GenBank/DDBJ whole genome shotgun (WGS) entry which is preliminary data.</text>
</comment>
<dbReference type="PANTHER" id="PTHR31811:SF0">
    <property type="entry name" value="TRNA A64-2'-O-RIBOSYLPHOSPHATE TRANSFERASE"/>
    <property type="match status" value="1"/>
</dbReference>
<dbReference type="Proteomes" id="UP000799764">
    <property type="component" value="Unassembled WGS sequence"/>
</dbReference>
<dbReference type="PANTHER" id="PTHR31811">
    <property type="entry name" value="TRNA A64-2'-O-RIBOSYLPHOSPHATE TRANSFERASE"/>
    <property type="match status" value="1"/>
</dbReference>
<organism evidence="5 6">
    <name type="scientific">Karstenula rhodostoma CBS 690.94</name>
    <dbReference type="NCBI Taxonomy" id="1392251"/>
    <lineage>
        <taxon>Eukaryota</taxon>
        <taxon>Fungi</taxon>
        <taxon>Dikarya</taxon>
        <taxon>Ascomycota</taxon>
        <taxon>Pezizomycotina</taxon>
        <taxon>Dothideomycetes</taxon>
        <taxon>Pleosporomycetidae</taxon>
        <taxon>Pleosporales</taxon>
        <taxon>Massarineae</taxon>
        <taxon>Didymosphaeriaceae</taxon>
        <taxon>Karstenula</taxon>
    </lineage>
</organism>
<feature type="domain" description="Rit1 DUSP-like" evidence="2">
    <location>
        <begin position="336"/>
        <end position="446"/>
    </location>
</feature>
<accession>A0A9P4UCB3</accession>
<feature type="compositionally biased region" description="Pro residues" evidence="1">
    <location>
        <begin position="459"/>
        <end position="473"/>
    </location>
</feature>
<dbReference type="InterPro" id="IPR033421">
    <property type="entry name" value="Rit1_DUSP-like"/>
</dbReference>
<evidence type="ECO:0000313" key="5">
    <source>
        <dbReference type="EMBL" id="KAF2446539.1"/>
    </source>
</evidence>
<dbReference type="GO" id="GO:0019988">
    <property type="term" value="P:charged-tRNA amino acid modification"/>
    <property type="evidence" value="ECO:0007669"/>
    <property type="project" value="InterPro"/>
</dbReference>
<evidence type="ECO:0000313" key="6">
    <source>
        <dbReference type="Proteomes" id="UP000799764"/>
    </source>
</evidence>
<dbReference type="GO" id="GO:0005737">
    <property type="term" value="C:cytoplasm"/>
    <property type="evidence" value="ECO:0007669"/>
    <property type="project" value="TreeGrafter"/>
</dbReference>
<name>A0A9P4UCB3_9PLEO</name>
<evidence type="ECO:0000259" key="2">
    <source>
        <dbReference type="Pfam" id="PF04179"/>
    </source>
</evidence>
<dbReference type="InterPro" id="IPR033449">
    <property type="entry name" value="Rit1_N"/>
</dbReference>